<accession>A0AA87YWH3</accession>
<keyword evidence="1" id="KW-0732">Signal</keyword>
<evidence type="ECO:0000256" key="1">
    <source>
        <dbReference type="SAM" id="SignalP"/>
    </source>
</evidence>
<comment type="caution">
    <text evidence="3">The sequence shown here is derived from an EMBL/GenBank/DDBJ whole genome shotgun (WGS) entry which is preliminary data.</text>
</comment>
<dbReference type="Pfam" id="PF19160">
    <property type="entry name" value="SPARK"/>
    <property type="match status" value="1"/>
</dbReference>
<feature type="signal peptide" evidence="1">
    <location>
        <begin position="1"/>
        <end position="27"/>
    </location>
</feature>
<evidence type="ECO:0000313" key="3">
    <source>
        <dbReference type="EMBL" id="GMN25154.1"/>
    </source>
</evidence>
<sequence length="278" mass="31968">MTLPTNSHLFFLLFLGFVFRFPDPVSSVHEPDECLLNFDAFRKLMIQSCRKVSSLDNATGCQYVIHGISMIRSQYLQTSGYFSLPRNELEICWKFFLNLVNEYMPSLPIESFCSYNSSLLSDTCMNIENRSQFEGLISRDDLEHVRVSCNQPLKDDNRCTLCSDSLFSIHKMYFHDAKNGNSFICKAYLFMYAGAFANRFGPTDIGTAKCLFSVDFMGLNRGLETEGRCFWRWGRGVSLALLGRLGGFAVFCYGTREGRQAERKCRCKPRQLPFRAWK</sequence>
<dbReference type="InterPro" id="IPR043891">
    <property type="entry name" value="SPARK"/>
</dbReference>
<dbReference type="AlphaFoldDB" id="A0AA87YWH3"/>
<organism evidence="3 4">
    <name type="scientific">Ficus carica</name>
    <name type="common">Common fig</name>
    <dbReference type="NCBI Taxonomy" id="3494"/>
    <lineage>
        <taxon>Eukaryota</taxon>
        <taxon>Viridiplantae</taxon>
        <taxon>Streptophyta</taxon>
        <taxon>Embryophyta</taxon>
        <taxon>Tracheophyta</taxon>
        <taxon>Spermatophyta</taxon>
        <taxon>Magnoliopsida</taxon>
        <taxon>eudicotyledons</taxon>
        <taxon>Gunneridae</taxon>
        <taxon>Pentapetalae</taxon>
        <taxon>rosids</taxon>
        <taxon>fabids</taxon>
        <taxon>Rosales</taxon>
        <taxon>Moraceae</taxon>
        <taxon>Ficeae</taxon>
        <taxon>Ficus</taxon>
    </lineage>
</organism>
<proteinExistence type="predicted"/>
<feature type="chain" id="PRO_5041710719" description="SPARK domain-containing protein" evidence="1">
    <location>
        <begin position="28"/>
        <end position="278"/>
    </location>
</feature>
<gene>
    <name evidence="3" type="ORF">TIFTF001_000834</name>
</gene>
<evidence type="ECO:0000259" key="2">
    <source>
        <dbReference type="Pfam" id="PF19160"/>
    </source>
</evidence>
<feature type="domain" description="SPARK" evidence="2">
    <location>
        <begin position="32"/>
        <end position="182"/>
    </location>
</feature>
<dbReference type="Proteomes" id="UP001187192">
    <property type="component" value="Unassembled WGS sequence"/>
</dbReference>
<keyword evidence="4" id="KW-1185">Reference proteome</keyword>
<evidence type="ECO:0000313" key="4">
    <source>
        <dbReference type="Proteomes" id="UP001187192"/>
    </source>
</evidence>
<protein>
    <recommendedName>
        <fullName evidence="2">SPARK domain-containing protein</fullName>
    </recommendedName>
</protein>
<name>A0AA87YWH3_FICCA</name>
<dbReference type="EMBL" id="BTGU01000001">
    <property type="protein sequence ID" value="GMN25154.1"/>
    <property type="molecule type" value="Genomic_DNA"/>
</dbReference>
<reference evidence="3" key="1">
    <citation type="submission" date="2023-07" db="EMBL/GenBank/DDBJ databases">
        <title>draft genome sequence of fig (Ficus carica).</title>
        <authorList>
            <person name="Takahashi T."/>
            <person name="Nishimura K."/>
        </authorList>
    </citation>
    <scope>NUCLEOTIDE SEQUENCE</scope>
</reference>